<evidence type="ECO:0000313" key="2">
    <source>
        <dbReference type="Proteomes" id="UP000735302"/>
    </source>
</evidence>
<organism evidence="1 2">
    <name type="scientific">Plakobranchus ocellatus</name>
    <dbReference type="NCBI Taxonomy" id="259542"/>
    <lineage>
        <taxon>Eukaryota</taxon>
        <taxon>Metazoa</taxon>
        <taxon>Spiralia</taxon>
        <taxon>Lophotrochozoa</taxon>
        <taxon>Mollusca</taxon>
        <taxon>Gastropoda</taxon>
        <taxon>Heterobranchia</taxon>
        <taxon>Euthyneura</taxon>
        <taxon>Panpulmonata</taxon>
        <taxon>Sacoglossa</taxon>
        <taxon>Placobranchoidea</taxon>
        <taxon>Plakobranchidae</taxon>
        <taxon>Plakobranchus</taxon>
    </lineage>
</organism>
<dbReference type="Proteomes" id="UP000735302">
    <property type="component" value="Unassembled WGS sequence"/>
</dbReference>
<comment type="caution">
    <text evidence="1">The sequence shown here is derived from an EMBL/GenBank/DDBJ whole genome shotgun (WGS) entry which is preliminary data.</text>
</comment>
<sequence>MVSSIEAVSMVGPIEAEQWLASWRQNTWLAIKRSRIMTGSLIQYTVPRVPKTFIPMSSETEITLLQHILTCSDRRVLLTKEGI</sequence>
<keyword evidence="2" id="KW-1185">Reference proteome</keyword>
<gene>
    <name evidence="1" type="ORF">PoB_001686500</name>
</gene>
<protein>
    <submittedName>
        <fullName evidence="1">Uncharacterized protein</fullName>
    </submittedName>
</protein>
<proteinExistence type="predicted"/>
<dbReference type="AlphaFoldDB" id="A0AAV3Z5D0"/>
<evidence type="ECO:0000313" key="1">
    <source>
        <dbReference type="EMBL" id="GFN90359.1"/>
    </source>
</evidence>
<accession>A0AAV3Z5D0</accession>
<name>A0AAV3Z5D0_9GAST</name>
<dbReference type="EMBL" id="BLXT01002034">
    <property type="protein sequence ID" value="GFN90359.1"/>
    <property type="molecule type" value="Genomic_DNA"/>
</dbReference>
<reference evidence="1 2" key="1">
    <citation type="journal article" date="2021" name="Elife">
        <title>Chloroplast acquisition without the gene transfer in kleptoplastic sea slugs, Plakobranchus ocellatus.</title>
        <authorList>
            <person name="Maeda T."/>
            <person name="Takahashi S."/>
            <person name="Yoshida T."/>
            <person name="Shimamura S."/>
            <person name="Takaki Y."/>
            <person name="Nagai Y."/>
            <person name="Toyoda A."/>
            <person name="Suzuki Y."/>
            <person name="Arimoto A."/>
            <person name="Ishii H."/>
            <person name="Satoh N."/>
            <person name="Nishiyama T."/>
            <person name="Hasebe M."/>
            <person name="Maruyama T."/>
            <person name="Minagawa J."/>
            <person name="Obokata J."/>
            <person name="Shigenobu S."/>
        </authorList>
    </citation>
    <scope>NUCLEOTIDE SEQUENCE [LARGE SCALE GENOMIC DNA]</scope>
</reference>